<dbReference type="Proteomes" id="UP001142055">
    <property type="component" value="Chromosome 1"/>
</dbReference>
<accession>A0A9Q0MEF7</accession>
<name>A0A9Q0MEF7_BLOTA</name>
<sequence length="339" mass="39513">MPSINELTNDREQLLDMTDHMHISSSQASVFAVEPSRYRNPRNRSQSRSRSNHGASAQRSNNGNGNNKVCYYNKRFKAWTQNFERGCTFMGNERNVYSFFDLIIELRFGETIPATTYSRITSEVINQFLELFSDELSVSSQNLIKQIKRFSSRVYLQKVYLKSLGHLIEPIPITINTPDFELQYQYIPLKDIVNIILKNNSLVEEIIQEQTKEFTSPSNVGYLNELTCEYARWNRINGKLRIQLYSDEFCIVNPVGHSRSMHYYLVIYASFTNIPFKYRLKRDNISLVLIVNYRNITPSTTKLVLEKLNHDMNELVLNGIKMKLLNGNDVIITCVFLHF</sequence>
<proteinExistence type="predicted"/>
<evidence type="ECO:0000256" key="1">
    <source>
        <dbReference type="SAM" id="MobiDB-lite"/>
    </source>
</evidence>
<dbReference type="EMBL" id="JAPWDV010000001">
    <property type="protein sequence ID" value="KAJ6222812.1"/>
    <property type="molecule type" value="Genomic_DNA"/>
</dbReference>
<organism evidence="2 3">
    <name type="scientific">Blomia tropicalis</name>
    <name type="common">Mite</name>
    <dbReference type="NCBI Taxonomy" id="40697"/>
    <lineage>
        <taxon>Eukaryota</taxon>
        <taxon>Metazoa</taxon>
        <taxon>Ecdysozoa</taxon>
        <taxon>Arthropoda</taxon>
        <taxon>Chelicerata</taxon>
        <taxon>Arachnida</taxon>
        <taxon>Acari</taxon>
        <taxon>Acariformes</taxon>
        <taxon>Sarcoptiformes</taxon>
        <taxon>Astigmata</taxon>
        <taxon>Glycyphagoidea</taxon>
        <taxon>Echimyopodidae</taxon>
        <taxon>Blomia</taxon>
    </lineage>
</organism>
<evidence type="ECO:0000313" key="2">
    <source>
        <dbReference type="EMBL" id="KAJ6222812.1"/>
    </source>
</evidence>
<feature type="region of interest" description="Disordered" evidence="1">
    <location>
        <begin position="34"/>
        <end position="66"/>
    </location>
</feature>
<reference evidence="2" key="1">
    <citation type="submission" date="2022-12" db="EMBL/GenBank/DDBJ databases">
        <title>Genome assemblies of Blomia tropicalis.</title>
        <authorList>
            <person name="Cui Y."/>
        </authorList>
    </citation>
    <scope>NUCLEOTIDE SEQUENCE</scope>
    <source>
        <tissue evidence="2">Adult mites</tissue>
    </source>
</reference>
<comment type="caution">
    <text evidence="2">The sequence shown here is derived from an EMBL/GenBank/DDBJ whole genome shotgun (WGS) entry which is preliminary data.</text>
</comment>
<dbReference type="AlphaFoldDB" id="A0A9Q0MEF7"/>
<feature type="compositionally biased region" description="Basic residues" evidence="1">
    <location>
        <begin position="39"/>
        <end position="51"/>
    </location>
</feature>
<protein>
    <submittedName>
        <fullName evidence="2">Uncharacterized protein</fullName>
    </submittedName>
</protein>
<gene>
    <name evidence="2" type="ORF">RDWZM_001357</name>
</gene>
<keyword evidence="3" id="KW-1185">Reference proteome</keyword>
<evidence type="ECO:0000313" key="3">
    <source>
        <dbReference type="Proteomes" id="UP001142055"/>
    </source>
</evidence>
<feature type="compositionally biased region" description="Polar residues" evidence="1">
    <location>
        <begin position="53"/>
        <end position="66"/>
    </location>
</feature>